<feature type="transmembrane region" description="Helical" evidence="1">
    <location>
        <begin position="38"/>
        <end position="62"/>
    </location>
</feature>
<reference evidence="2 3" key="1">
    <citation type="journal article" date="2016" name="Nat. Commun.">
        <title>Thousands of microbial genomes shed light on interconnected biogeochemical processes in an aquifer system.</title>
        <authorList>
            <person name="Anantharaman K."/>
            <person name="Brown C.T."/>
            <person name="Hug L.A."/>
            <person name="Sharon I."/>
            <person name="Castelle C.J."/>
            <person name="Probst A.J."/>
            <person name="Thomas B.C."/>
            <person name="Singh A."/>
            <person name="Wilkins M.J."/>
            <person name="Karaoz U."/>
            <person name="Brodie E.L."/>
            <person name="Williams K.H."/>
            <person name="Hubbard S.S."/>
            <person name="Banfield J.F."/>
        </authorList>
    </citation>
    <scope>NUCLEOTIDE SEQUENCE [LARGE SCALE GENOMIC DNA]</scope>
</reference>
<keyword evidence="1" id="KW-1133">Transmembrane helix</keyword>
<feature type="transmembrane region" description="Helical" evidence="1">
    <location>
        <begin position="111"/>
        <end position="128"/>
    </location>
</feature>
<accession>A0A1F4U2K1</accession>
<feature type="transmembrane region" description="Helical" evidence="1">
    <location>
        <begin position="12"/>
        <end position="32"/>
    </location>
</feature>
<comment type="caution">
    <text evidence="2">The sequence shown here is derived from an EMBL/GenBank/DDBJ whole genome shotgun (WGS) entry which is preliminary data.</text>
</comment>
<feature type="transmembrane region" description="Helical" evidence="1">
    <location>
        <begin position="173"/>
        <end position="198"/>
    </location>
</feature>
<evidence type="ECO:0000313" key="2">
    <source>
        <dbReference type="EMBL" id="OGC38513.1"/>
    </source>
</evidence>
<dbReference type="Proteomes" id="UP000178270">
    <property type="component" value="Unassembled WGS sequence"/>
</dbReference>
<keyword evidence="1" id="KW-0812">Transmembrane</keyword>
<evidence type="ECO:0008006" key="4">
    <source>
        <dbReference type="Google" id="ProtNLM"/>
    </source>
</evidence>
<keyword evidence="1" id="KW-0472">Membrane</keyword>
<dbReference type="EMBL" id="MEUS01000027">
    <property type="protein sequence ID" value="OGC38513.1"/>
    <property type="molecule type" value="Genomic_DNA"/>
</dbReference>
<name>A0A1F4U2K1_UNCKA</name>
<feature type="transmembrane region" description="Helical" evidence="1">
    <location>
        <begin position="210"/>
        <end position="230"/>
    </location>
</feature>
<feature type="transmembrane region" description="Helical" evidence="1">
    <location>
        <begin position="140"/>
        <end position="161"/>
    </location>
</feature>
<feature type="transmembrane region" description="Helical" evidence="1">
    <location>
        <begin position="236"/>
        <end position="259"/>
    </location>
</feature>
<proteinExistence type="predicted"/>
<sequence>MKSPVFRPFRILLILVFVLYMLAWLYINFLVADKESMLFNYFTDSYGIIAAIGGIAGFFAAKKWGGIRSVVGRSVVYFSLGLFFQFLGQVSYAIYFYVYHIDNPYPSFGEVFYFGSIPIYIMAVLNLANAAGFKASFKGICNRIFAVLIPLGMMGVSYYLFLKDYVMDPSNMLVIFLDFGYPLGQAIFTALAIMAYLYSRETLGGVMKRYVIFILLSLVAQYVADSYFLVDTMRETWSAGGVSDLLFLISYFLMGLAVLKFGDISTKMKSPNLKVEGAAFTSTPSKGKKTTKNKK</sequence>
<feature type="transmembrane region" description="Helical" evidence="1">
    <location>
        <begin position="74"/>
        <end position="99"/>
    </location>
</feature>
<dbReference type="AlphaFoldDB" id="A0A1F4U2K1"/>
<gene>
    <name evidence="2" type="ORF">A3K42_00755</name>
</gene>
<evidence type="ECO:0000256" key="1">
    <source>
        <dbReference type="SAM" id="Phobius"/>
    </source>
</evidence>
<evidence type="ECO:0000313" key="3">
    <source>
        <dbReference type="Proteomes" id="UP000178270"/>
    </source>
</evidence>
<organism evidence="2 3">
    <name type="scientific">candidate division WWE3 bacterium RBG_13_37_7</name>
    <dbReference type="NCBI Taxonomy" id="1802609"/>
    <lineage>
        <taxon>Bacteria</taxon>
        <taxon>Katanobacteria</taxon>
    </lineage>
</organism>
<protein>
    <recommendedName>
        <fullName evidence="4">Histidine kinase N-terminal 7TM region domain-containing protein</fullName>
    </recommendedName>
</protein>